<sequence length="75" mass="8170">MDDVSTRTIRSVNTPRRPVLVSCFLKSAHPQKMPIGGLNSASELAQRRPTREVLITSGCPLLTGLARRQTGINVV</sequence>
<reference evidence="1 2" key="1">
    <citation type="submission" date="2019-05" db="EMBL/GenBank/DDBJ databases">
        <title>Another draft genome of Portunus trituberculatus and its Hox gene families provides insights of decapod evolution.</title>
        <authorList>
            <person name="Jeong J.-H."/>
            <person name="Song I."/>
            <person name="Kim S."/>
            <person name="Choi T."/>
            <person name="Kim D."/>
            <person name="Ryu S."/>
            <person name="Kim W."/>
        </authorList>
    </citation>
    <scope>NUCLEOTIDE SEQUENCE [LARGE SCALE GENOMIC DNA]</scope>
    <source>
        <tissue evidence="1">Muscle</tissue>
    </source>
</reference>
<name>A0A5B7J4X5_PORTR</name>
<dbReference type="EMBL" id="VSRR010081307">
    <property type="protein sequence ID" value="MPC89523.1"/>
    <property type="molecule type" value="Genomic_DNA"/>
</dbReference>
<keyword evidence="2" id="KW-1185">Reference proteome</keyword>
<organism evidence="1 2">
    <name type="scientific">Portunus trituberculatus</name>
    <name type="common">Swimming crab</name>
    <name type="synonym">Neptunus trituberculatus</name>
    <dbReference type="NCBI Taxonomy" id="210409"/>
    <lineage>
        <taxon>Eukaryota</taxon>
        <taxon>Metazoa</taxon>
        <taxon>Ecdysozoa</taxon>
        <taxon>Arthropoda</taxon>
        <taxon>Crustacea</taxon>
        <taxon>Multicrustacea</taxon>
        <taxon>Malacostraca</taxon>
        <taxon>Eumalacostraca</taxon>
        <taxon>Eucarida</taxon>
        <taxon>Decapoda</taxon>
        <taxon>Pleocyemata</taxon>
        <taxon>Brachyura</taxon>
        <taxon>Eubrachyura</taxon>
        <taxon>Portunoidea</taxon>
        <taxon>Portunidae</taxon>
        <taxon>Portuninae</taxon>
        <taxon>Portunus</taxon>
    </lineage>
</organism>
<gene>
    <name evidence="1" type="ORF">E2C01_084474</name>
</gene>
<protein>
    <submittedName>
        <fullName evidence="1">Uncharacterized protein</fullName>
    </submittedName>
</protein>
<evidence type="ECO:0000313" key="2">
    <source>
        <dbReference type="Proteomes" id="UP000324222"/>
    </source>
</evidence>
<comment type="caution">
    <text evidence="1">The sequence shown here is derived from an EMBL/GenBank/DDBJ whole genome shotgun (WGS) entry which is preliminary data.</text>
</comment>
<dbReference type="Proteomes" id="UP000324222">
    <property type="component" value="Unassembled WGS sequence"/>
</dbReference>
<proteinExistence type="predicted"/>
<dbReference type="AlphaFoldDB" id="A0A5B7J4X5"/>
<accession>A0A5B7J4X5</accession>
<evidence type="ECO:0000313" key="1">
    <source>
        <dbReference type="EMBL" id="MPC89523.1"/>
    </source>
</evidence>